<protein>
    <submittedName>
        <fullName evidence="2">Uncharacterized protein</fullName>
    </submittedName>
</protein>
<proteinExistence type="predicted"/>
<dbReference type="AlphaFoldDB" id="A0AAV6J4W4"/>
<keyword evidence="1" id="KW-1133">Transmembrane helix</keyword>
<sequence>MSITLYHKGYAVGLALKHMLFFNIWSSVLFIMIRIMVLDKFSPLVMRVTYAFCYILMLNSPLYFVQLRNLFGDIDTDLSLLGLADMRA</sequence>
<dbReference type="Proteomes" id="UP000823749">
    <property type="component" value="Chromosome 8"/>
</dbReference>
<keyword evidence="1" id="KW-0472">Membrane</keyword>
<evidence type="ECO:0000256" key="1">
    <source>
        <dbReference type="SAM" id="Phobius"/>
    </source>
</evidence>
<evidence type="ECO:0000313" key="2">
    <source>
        <dbReference type="EMBL" id="KAG5534812.1"/>
    </source>
</evidence>
<accession>A0AAV6J4W4</accession>
<feature type="transmembrane region" description="Helical" evidence="1">
    <location>
        <begin position="20"/>
        <end position="37"/>
    </location>
</feature>
<organism evidence="2 3">
    <name type="scientific">Rhododendron griersonianum</name>
    <dbReference type="NCBI Taxonomy" id="479676"/>
    <lineage>
        <taxon>Eukaryota</taxon>
        <taxon>Viridiplantae</taxon>
        <taxon>Streptophyta</taxon>
        <taxon>Embryophyta</taxon>
        <taxon>Tracheophyta</taxon>
        <taxon>Spermatophyta</taxon>
        <taxon>Magnoliopsida</taxon>
        <taxon>eudicotyledons</taxon>
        <taxon>Gunneridae</taxon>
        <taxon>Pentapetalae</taxon>
        <taxon>asterids</taxon>
        <taxon>Ericales</taxon>
        <taxon>Ericaceae</taxon>
        <taxon>Ericoideae</taxon>
        <taxon>Rhodoreae</taxon>
        <taxon>Rhododendron</taxon>
    </lineage>
</organism>
<dbReference type="EMBL" id="JACTNZ010000008">
    <property type="protein sequence ID" value="KAG5534812.1"/>
    <property type="molecule type" value="Genomic_DNA"/>
</dbReference>
<comment type="caution">
    <text evidence="2">The sequence shown here is derived from an EMBL/GenBank/DDBJ whole genome shotgun (WGS) entry which is preliminary data.</text>
</comment>
<feature type="transmembrane region" description="Helical" evidence="1">
    <location>
        <begin position="44"/>
        <end position="64"/>
    </location>
</feature>
<keyword evidence="1" id="KW-0812">Transmembrane</keyword>
<reference evidence="2" key="1">
    <citation type="submission" date="2020-08" db="EMBL/GenBank/DDBJ databases">
        <title>Plant Genome Project.</title>
        <authorList>
            <person name="Zhang R.-G."/>
        </authorList>
    </citation>
    <scope>NUCLEOTIDE SEQUENCE</scope>
    <source>
        <strain evidence="2">WSP0</strain>
        <tissue evidence="2">Leaf</tissue>
    </source>
</reference>
<gene>
    <name evidence="2" type="ORF">RHGRI_022807</name>
</gene>
<name>A0AAV6J4W4_9ERIC</name>
<evidence type="ECO:0000313" key="3">
    <source>
        <dbReference type="Proteomes" id="UP000823749"/>
    </source>
</evidence>
<keyword evidence="3" id="KW-1185">Reference proteome</keyword>